<evidence type="ECO:0008006" key="6">
    <source>
        <dbReference type="Google" id="ProtNLM"/>
    </source>
</evidence>
<proteinExistence type="predicted"/>
<feature type="signal peptide" evidence="3">
    <location>
        <begin position="1"/>
        <end position="19"/>
    </location>
</feature>
<feature type="transmembrane region" description="Helical" evidence="2">
    <location>
        <begin position="684"/>
        <end position="706"/>
    </location>
</feature>
<feature type="compositionally biased region" description="Gly residues" evidence="1">
    <location>
        <begin position="374"/>
        <end position="393"/>
    </location>
</feature>
<keyword evidence="2" id="KW-1133">Transmembrane helix</keyword>
<feature type="region of interest" description="Disordered" evidence="1">
    <location>
        <begin position="359"/>
        <end position="393"/>
    </location>
</feature>
<dbReference type="InterPro" id="IPR027273">
    <property type="entry name" value="Neocarzinostatin-like"/>
</dbReference>
<evidence type="ECO:0000256" key="3">
    <source>
        <dbReference type="SAM" id="SignalP"/>
    </source>
</evidence>
<keyword evidence="3" id="KW-0732">Signal</keyword>
<sequence length="711" mass="70720">MRTLSRAAIAVTAVAVAWATPVGVAGAVSGTPSTSVSKTTNLRADGETITVSGSGFSADGPGIYVGLVQDNRFTTADAGAWISSAFVRPDAITGGSWSTSLDVTAVAGGSDCTRNSCSIYTVAAHGSSDRSQDTRVPVAFAAPPVVTTPPTTTTQPPVTTTQPPVTTTTPPPTTTTQPPVTTTTTTKPPTTTTKPVTTTTSKPPVTTTTKPTTTTTTPPTTTTNPPSTTTAPTTTAPSTTTPTPAPDNGPTVNADRTSGLNPAGDTITVSGQRFSTSGTGIYIGVAQMSRYSTTDASVFQDAKFVKPADMPGGSWSTTLNVSSTFAGSDCMANACAVYTLAAHGSSDRSQDTVTRITFAGAPTPAEPPASSGAKGNGGTAGGTNSGGANSGTGVGAVTTNSALSVSLSKASELDPAGESVTISGSGFSGAAPGLYVGMVQDNVFSNSDASVWMTTAFLKPDAIPGGSWSITMQLPSVVGAYDCVRNACSIYTVAAHGSSDRSQDSKTPVSFVGGVAPGTVTAPPATAASGDAAKTVAVTLSKARGLKVEGETITVSGTGFAATGPGIYVGLIQDDKFSTTDASAWMTTAFITPNKIENGAWTTEMEVAAVKGDSDCTKNSCAIYTIAAHGSSDRSQDTKSPVSFGDDLEADAASAAVGAGSGTSGSPSAALRSLDSSLGGHATWILPLLVGGGLGAGIAVATTAALRRRQS</sequence>
<keyword evidence="2" id="KW-0472">Membrane</keyword>
<dbReference type="Proteomes" id="UP000316256">
    <property type="component" value="Unassembled WGS sequence"/>
</dbReference>
<feature type="region of interest" description="Disordered" evidence="1">
    <location>
        <begin position="141"/>
        <end position="265"/>
    </location>
</feature>
<dbReference type="SUPFAM" id="SSF49319">
    <property type="entry name" value="Actinoxanthin-like"/>
    <property type="match status" value="2"/>
</dbReference>
<evidence type="ECO:0000313" key="5">
    <source>
        <dbReference type="Proteomes" id="UP000316256"/>
    </source>
</evidence>
<dbReference type="OrthoDB" id="4451361at2"/>
<keyword evidence="2" id="KW-0812">Transmembrane</keyword>
<organism evidence="4 5">
    <name type="scientific">Rhodococcus spelaei</name>
    <dbReference type="NCBI Taxonomy" id="2546320"/>
    <lineage>
        <taxon>Bacteria</taxon>
        <taxon>Bacillati</taxon>
        <taxon>Actinomycetota</taxon>
        <taxon>Actinomycetes</taxon>
        <taxon>Mycobacteriales</taxon>
        <taxon>Nocardiaceae</taxon>
        <taxon>Rhodococcus</taxon>
    </lineage>
</organism>
<dbReference type="PRINTS" id="PR01217">
    <property type="entry name" value="PRICHEXTENSN"/>
</dbReference>
<dbReference type="RefSeq" id="WP_142101003.1">
    <property type="nucleotide sequence ID" value="NZ_VIGH01000007.1"/>
</dbReference>
<dbReference type="AlphaFoldDB" id="A0A541B416"/>
<gene>
    <name evidence="4" type="ORF">FK531_15790</name>
</gene>
<name>A0A541B416_9NOCA</name>
<accession>A0A541B416</accession>
<keyword evidence="5" id="KW-1185">Reference proteome</keyword>
<dbReference type="EMBL" id="VIGH01000007">
    <property type="protein sequence ID" value="TQF67040.1"/>
    <property type="molecule type" value="Genomic_DNA"/>
</dbReference>
<evidence type="ECO:0000256" key="2">
    <source>
        <dbReference type="SAM" id="Phobius"/>
    </source>
</evidence>
<evidence type="ECO:0000256" key="1">
    <source>
        <dbReference type="SAM" id="MobiDB-lite"/>
    </source>
</evidence>
<reference evidence="4 5" key="1">
    <citation type="submission" date="2019-06" db="EMBL/GenBank/DDBJ databases">
        <title>Rhodococcus spaelei sp. nov., isolated from a cave.</title>
        <authorList>
            <person name="Lee S.D."/>
        </authorList>
    </citation>
    <scope>NUCLEOTIDE SEQUENCE [LARGE SCALE GENOMIC DNA]</scope>
    <source>
        <strain evidence="4 5">C9-5</strain>
    </source>
</reference>
<protein>
    <recommendedName>
        <fullName evidence="6">IPT/TIG domain-containing protein</fullName>
    </recommendedName>
</protein>
<feature type="compositionally biased region" description="Polar residues" evidence="1">
    <location>
        <begin position="250"/>
        <end position="260"/>
    </location>
</feature>
<evidence type="ECO:0000313" key="4">
    <source>
        <dbReference type="EMBL" id="TQF67040.1"/>
    </source>
</evidence>
<feature type="chain" id="PRO_5039325938" description="IPT/TIG domain-containing protein" evidence="3">
    <location>
        <begin position="20"/>
        <end position="711"/>
    </location>
</feature>
<dbReference type="Gene3D" id="2.60.40.230">
    <property type="entry name" value="Neocarzinostatin-like"/>
    <property type="match status" value="4"/>
</dbReference>
<feature type="compositionally biased region" description="Low complexity" evidence="1">
    <location>
        <begin position="143"/>
        <end position="242"/>
    </location>
</feature>
<comment type="caution">
    <text evidence="4">The sequence shown here is derived from an EMBL/GenBank/DDBJ whole genome shotgun (WGS) entry which is preliminary data.</text>
</comment>